<organism evidence="1 2">
    <name type="scientific">Undibacterium oligocarboniphilum</name>
    <dbReference type="NCBI Taxonomy" id="666702"/>
    <lineage>
        <taxon>Bacteria</taxon>
        <taxon>Pseudomonadati</taxon>
        <taxon>Pseudomonadota</taxon>
        <taxon>Betaproteobacteria</taxon>
        <taxon>Burkholderiales</taxon>
        <taxon>Oxalobacteraceae</taxon>
        <taxon>Undibacterium</taxon>
    </lineage>
</organism>
<dbReference type="Proteomes" id="UP000588051">
    <property type="component" value="Unassembled WGS sequence"/>
</dbReference>
<dbReference type="AlphaFoldDB" id="A0A850QN10"/>
<reference evidence="1 2" key="1">
    <citation type="submission" date="2020-06" db="EMBL/GenBank/DDBJ databases">
        <authorList>
            <person name="Qiu C."/>
            <person name="Liu Z."/>
        </authorList>
    </citation>
    <scope>NUCLEOTIDE SEQUENCE [LARGE SCALE GENOMIC DNA]</scope>
    <source>
        <strain evidence="1 2">EM 1</strain>
    </source>
</reference>
<accession>A0A850QN10</accession>
<sequence>MHAGDAQVIWLHRQAPPKPVAGQVCNGCGVCCTIEPCPVASVFLWQYRGSCRALIWAPDAERYLCGMLIQPARYLRWLPQRCETWFSRRVARWIAAETVCDSTASAELQTEPASLHSENLPK</sequence>
<proteinExistence type="predicted"/>
<evidence type="ECO:0000313" key="2">
    <source>
        <dbReference type="Proteomes" id="UP000588051"/>
    </source>
</evidence>
<gene>
    <name evidence="1" type="ORF">HV832_14490</name>
</gene>
<protein>
    <recommendedName>
        <fullName evidence="3">4Fe-4S ferredoxin-type domain-containing protein</fullName>
    </recommendedName>
</protein>
<dbReference type="EMBL" id="JABXYJ010000009">
    <property type="protein sequence ID" value="NVO79035.1"/>
    <property type="molecule type" value="Genomic_DNA"/>
</dbReference>
<evidence type="ECO:0008006" key="3">
    <source>
        <dbReference type="Google" id="ProtNLM"/>
    </source>
</evidence>
<evidence type="ECO:0000313" key="1">
    <source>
        <dbReference type="EMBL" id="NVO79035.1"/>
    </source>
</evidence>
<name>A0A850QN10_9BURK</name>
<keyword evidence="2" id="KW-1185">Reference proteome</keyword>
<comment type="caution">
    <text evidence="1">The sequence shown here is derived from an EMBL/GenBank/DDBJ whole genome shotgun (WGS) entry which is preliminary data.</text>
</comment>